<comment type="similarity">
    <text evidence="1">Belongs to the ATP-dependent AMP-binding enzyme family.</text>
</comment>
<evidence type="ECO:0000256" key="2">
    <source>
        <dbReference type="ARBA" id="ARBA00022598"/>
    </source>
</evidence>
<dbReference type="Proteomes" id="UP000076154">
    <property type="component" value="Unassembled WGS sequence"/>
</dbReference>
<dbReference type="OrthoDB" id="10253869at2759"/>
<evidence type="ECO:0000313" key="7">
    <source>
        <dbReference type="EMBL" id="RDB25381.1"/>
    </source>
</evidence>
<dbReference type="AlphaFoldDB" id="A0A369JSU6"/>
<dbReference type="Pfam" id="PF00501">
    <property type="entry name" value="AMP-binding"/>
    <property type="match status" value="1"/>
</dbReference>
<gene>
    <name evidence="7" type="primary">aacs</name>
    <name evidence="7" type="ORF">Hypma_008097</name>
</gene>
<dbReference type="Gene3D" id="3.30.300.30">
    <property type="match status" value="1"/>
</dbReference>
<dbReference type="EMBL" id="LUEZ02000041">
    <property type="protein sequence ID" value="RDB25381.1"/>
    <property type="molecule type" value="Genomic_DNA"/>
</dbReference>
<dbReference type="STRING" id="39966.A0A369JSU6"/>
<evidence type="ECO:0000313" key="8">
    <source>
        <dbReference type="Proteomes" id="UP000076154"/>
    </source>
</evidence>
<evidence type="ECO:0000259" key="6">
    <source>
        <dbReference type="Pfam" id="PF16177"/>
    </source>
</evidence>
<dbReference type="InterPro" id="IPR000873">
    <property type="entry name" value="AMP-dep_synth/lig_dom"/>
</dbReference>
<feature type="domain" description="AMP-dependent synthetase/ligase" evidence="5">
    <location>
        <begin position="99"/>
        <end position="482"/>
    </location>
</feature>
<organism evidence="7 8">
    <name type="scientific">Hypsizygus marmoreus</name>
    <name type="common">White beech mushroom</name>
    <name type="synonym">Agaricus marmoreus</name>
    <dbReference type="NCBI Taxonomy" id="39966"/>
    <lineage>
        <taxon>Eukaryota</taxon>
        <taxon>Fungi</taxon>
        <taxon>Dikarya</taxon>
        <taxon>Basidiomycota</taxon>
        <taxon>Agaricomycotina</taxon>
        <taxon>Agaricomycetes</taxon>
        <taxon>Agaricomycetidae</taxon>
        <taxon>Agaricales</taxon>
        <taxon>Tricholomatineae</taxon>
        <taxon>Lyophyllaceae</taxon>
        <taxon>Hypsizygus</taxon>
    </lineage>
</organism>
<evidence type="ECO:0000256" key="1">
    <source>
        <dbReference type="ARBA" id="ARBA00006432"/>
    </source>
</evidence>
<keyword evidence="3" id="KW-0547">Nucleotide-binding</keyword>
<dbReference type="GO" id="GO:0006629">
    <property type="term" value="P:lipid metabolic process"/>
    <property type="evidence" value="ECO:0007669"/>
    <property type="project" value="InterPro"/>
</dbReference>
<dbReference type="InterPro" id="IPR032387">
    <property type="entry name" value="ACAS_N"/>
</dbReference>
<dbReference type="InterPro" id="IPR042099">
    <property type="entry name" value="ANL_N_sf"/>
</dbReference>
<name>A0A369JSU6_HYPMA</name>
<evidence type="ECO:0000256" key="4">
    <source>
        <dbReference type="ARBA" id="ARBA00022840"/>
    </source>
</evidence>
<dbReference type="GO" id="GO:0005524">
    <property type="term" value="F:ATP binding"/>
    <property type="evidence" value="ECO:0007669"/>
    <property type="project" value="UniProtKB-KW"/>
</dbReference>
<evidence type="ECO:0000256" key="3">
    <source>
        <dbReference type="ARBA" id="ARBA00022741"/>
    </source>
</evidence>
<dbReference type="PROSITE" id="PS00455">
    <property type="entry name" value="AMP_BINDING"/>
    <property type="match status" value="1"/>
</dbReference>
<reference evidence="7" key="1">
    <citation type="submission" date="2018-04" db="EMBL/GenBank/DDBJ databases">
        <title>Whole genome sequencing of Hypsizygus marmoreus.</title>
        <authorList>
            <person name="Choi I.-G."/>
            <person name="Min B."/>
            <person name="Kim J.-G."/>
            <person name="Kim S."/>
            <person name="Oh Y.-L."/>
            <person name="Kong W.-S."/>
            <person name="Park H."/>
            <person name="Jeong J."/>
            <person name="Song E.-S."/>
        </authorList>
    </citation>
    <scope>NUCLEOTIDE SEQUENCE [LARGE SCALE GENOMIC DNA]</scope>
    <source>
        <strain evidence="7">51987-8</strain>
    </source>
</reference>
<keyword evidence="2" id="KW-0436">Ligase</keyword>
<keyword evidence="4" id="KW-0067">ATP-binding</keyword>
<proteinExistence type="inferred from homology"/>
<dbReference type="NCBIfam" id="NF002937">
    <property type="entry name" value="PRK03584.1"/>
    <property type="match status" value="1"/>
</dbReference>
<protein>
    <submittedName>
        <fullName evidence="7">Acetoacetyl-CoA synthetase</fullName>
    </submittedName>
</protein>
<dbReference type="InterPro" id="IPR005914">
    <property type="entry name" value="Acac_CoA_synth"/>
</dbReference>
<dbReference type="InterPro" id="IPR045851">
    <property type="entry name" value="AMP-bd_C_sf"/>
</dbReference>
<keyword evidence="8" id="KW-1185">Reference proteome</keyword>
<dbReference type="SUPFAM" id="SSF56801">
    <property type="entry name" value="Acetyl-CoA synthetase-like"/>
    <property type="match status" value="1"/>
</dbReference>
<dbReference type="PANTHER" id="PTHR42921:SF1">
    <property type="entry name" value="ACETOACETYL-COA SYNTHETASE"/>
    <property type="match status" value="1"/>
</dbReference>
<accession>A0A369JSU6</accession>
<dbReference type="InParanoid" id="A0A369JSU6"/>
<dbReference type="Gene3D" id="3.40.50.12780">
    <property type="entry name" value="N-terminal domain of ligase-like"/>
    <property type="match status" value="1"/>
</dbReference>
<dbReference type="InterPro" id="IPR020845">
    <property type="entry name" value="AMP-binding_CS"/>
</dbReference>
<dbReference type="PANTHER" id="PTHR42921">
    <property type="entry name" value="ACETOACETYL-COA SYNTHETASE"/>
    <property type="match status" value="1"/>
</dbReference>
<sequence>MSASFAQSRLLWTPIRPADTSIEAFRRAINRQHPGLNLRNYHDLHAYSVDNYEFWKDLWQYLGVVYSVPPEQIVVEGTLPEVPSWFPGARLNYAENILRRTDDAIACTVTGESGSITHVTFRKLREMVADMAAAMRVSGLVSGDRVAAIATNSINAIVIMLASASIGCIFTSTAPDMGAKGILDRYRQIQPKLLFIEMEVMYAGRTINLASKATEIIQDLTNHGLQFAVLLPSAVTGKTISLEHATSLTLSKFLSRGDGRPLVFEQLPFNHELVILYSSGTTGTPKCIVHSAGGILLQTMKDIGFFFGVGQNDTLLQYTTTGWMMWNLMIAGLAWGARLVLYDGSPFHPSASDFLRLVNDQGVSVLGVSPRFLAEIHDQGIQPLTLARFEGLRTIASGGAVLTAPLHEWAQNAFGSKTRVMTAAGGTDICSAFVSSVLSEPVYAGEIACKGLGMKIEVYDQSGKNIEHSGEAGEMVCSRPHPSIPYFWDDKGGEKFHSTYYVTFPGVWRQGDLMAVNPATGGMMMLGRSDGVLNRSGIRFGSGEIYSVMERFSARIEDSFCVGQRRPQDVDERILLFVKMRPGQRFSKALVKEIEHSIRNGMSSRHVPDFIFEIEDIPYTVNGKKIEVAVKKIVSGQKVKPSGAVGNPDAFRWYYPYARLEERARGKL</sequence>
<evidence type="ECO:0000259" key="5">
    <source>
        <dbReference type="Pfam" id="PF00501"/>
    </source>
</evidence>
<comment type="caution">
    <text evidence="7">The sequence shown here is derived from an EMBL/GenBank/DDBJ whole genome shotgun (WGS) entry which is preliminary data.</text>
</comment>
<feature type="domain" description="Acetyl-coenzyme A synthetase N-terminal" evidence="6">
    <location>
        <begin position="41"/>
        <end position="96"/>
    </location>
</feature>
<dbReference type="Pfam" id="PF16177">
    <property type="entry name" value="ACAS_N"/>
    <property type="match status" value="1"/>
</dbReference>
<dbReference type="NCBIfam" id="TIGR01217">
    <property type="entry name" value="ac_ac_CoA_syn"/>
    <property type="match status" value="1"/>
</dbReference>
<dbReference type="GO" id="GO:0030729">
    <property type="term" value="F:acetoacetate-CoA ligase activity"/>
    <property type="evidence" value="ECO:0007669"/>
    <property type="project" value="InterPro"/>
</dbReference>